<protein>
    <submittedName>
        <fullName evidence="1">Uncharacterized protein</fullName>
    </submittedName>
</protein>
<reference evidence="1 2" key="1">
    <citation type="journal article" date="2021" name="bioRxiv">
        <title>Chromosome-scale and haplotype-resolved genome assembly of a tetraploid potato cultivar.</title>
        <authorList>
            <person name="Sun H."/>
            <person name="Jiao W.-B."/>
            <person name="Krause K."/>
            <person name="Campoy J.A."/>
            <person name="Goel M."/>
            <person name="Folz-Donahue K."/>
            <person name="Kukat C."/>
            <person name="Huettel B."/>
            <person name="Schneeberger K."/>
        </authorList>
    </citation>
    <scope>NUCLEOTIDE SEQUENCE [LARGE SCALE GENOMIC DNA]</scope>
    <source>
        <strain evidence="1">SolTubOtavaFocal</strain>
        <tissue evidence="1">Leaves</tissue>
    </source>
</reference>
<dbReference type="EMBL" id="JAIVGD010000013">
    <property type="protein sequence ID" value="KAH0761313.1"/>
    <property type="molecule type" value="Genomic_DNA"/>
</dbReference>
<dbReference type="Proteomes" id="UP000826656">
    <property type="component" value="Unassembled WGS sequence"/>
</dbReference>
<keyword evidence="2" id="KW-1185">Reference proteome</keyword>
<evidence type="ECO:0000313" key="2">
    <source>
        <dbReference type="Proteomes" id="UP000826656"/>
    </source>
</evidence>
<comment type="caution">
    <text evidence="1">The sequence shown here is derived from an EMBL/GenBank/DDBJ whole genome shotgun (WGS) entry which is preliminary data.</text>
</comment>
<gene>
    <name evidence="1" type="ORF">KY290_017386</name>
</gene>
<accession>A0ABQ7VB43</accession>
<organism evidence="1 2">
    <name type="scientific">Solanum tuberosum</name>
    <name type="common">Potato</name>
    <dbReference type="NCBI Taxonomy" id="4113"/>
    <lineage>
        <taxon>Eukaryota</taxon>
        <taxon>Viridiplantae</taxon>
        <taxon>Streptophyta</taxon>
        <taxon>Embryophyta</taxon>
        <taxon>Tracheophyta</taxon>
        <taxon>Spermatophyta</taxon>
        <taxon>Magnoliopsida</taxon>
        <taxon>eudicotyledons</taxon>
        <taxon>Gunneridae</taxon>
        <taxon>Pentapetalae</taxon>
        <taxon>asterids</taxon>
        <taxon>lamiids</taxon>
        <taxon>Solanales</taxon>
        <taxon>Solanaceae</taxon>
        <taxon>Solanoideae</taxon>
        <taxon>Solaneae</taxon>
        <taxon>Solanum</taxon>
    </lineage>
</organism>
<evidence type="ECO:0000313" key="1">
    <source>
        <dbReference type="EMBL" id="KAH0761313.1"/>
    </source>
</evidence>
<sequence length="74" mass="9247">MGFWSEFCWLVVWRSENWWSGGHLLVVLAWVMEVWLETGRKWRRKILLSSMESRGKWVVVWRLFWWCFAGKRRK</sequence>
<name>A0ABQ7VB43_SOLTU</name>
<proteinExistence type="predicted"/>